<comment type="caution">
    <text evidence="2">The sequence shown here is derived from an EMBL/GenBank/DDBJ whole genome shotgun (WGS) entry which is preliminary data.</text>
</comment>
<sequence length="117" mass="12590">MRLLPLAIMATALALDGCAVAEHWVKRGATDQEFHADLSGCEAMAAQTYPYLEKTTQFGNVHARNRASCTQSGVFMTCTGTGADLAPPTTIAYDANEGNRKDLVHSCMLGKGWQLAR</sequence>
<keyword evidence="1" id="KW-0732">Signal</keyword>
<dbReference type="AlphaFoldDB" id="A0A497XDJ1"/>
<proteinExistence type="predicted"/>
<dbReference type="Proteomes" id="UP000268908">
    <property type="component" value="Unassembled WGS sequence"/>
</dbReference>
<reference evidence="2 3" key="1">
    <citation type="submission" date="2018-10" db="EMBL/GenBank/DDBJ databases">
        <title>Genomic Encyclopedia of Type Strains, Phase IV (KMG-IV): sequencing the most valuable type-strain genomes for metagenomic binning, comparative biology and taxonomic classification.</title>
        <authorList>
            <person name="Goeker M."/>
        </authorList>
    </citation>
    <scope>NUCLEOTIDE SEQUENCE [LARGE SCALE GENOMIC DNA]</scope>
    <source>
        <strain evidence="2 3">DSM 26916</strain>
    </source>
</reference>
<evidence type="ECO:0000256" key="1">
    <source>
        <dbReference type="SAM" id="SignalP"/>
    </source>
</evidence>
<evidence type="ECO:0000313" key="2">
    <source>
        <dbReference type="EMBL" id="RLJ65033.1"/>
    </source>
</evidence>
<accession>A0A497XDJ1</accession>
<protein>
    <recommendedName>
        <fullName evidence="4">Lipoprotein</fullName>
    </recommendedName>
</protein>
<dbReference type="RefSeq" id="WP_124962455.1">
    <property type="nucleotide sequence ID" value="NZ_BHVV01000006.1"/>
</dbReference>
<keyword evidence="3" id="KW-1185">Reference proteome</keyword>
<gene>
    <name evidence="2" type="ORF">DFR35_1689</name>
</gene>
<evidence type="ECO:0000313" key="3">
    <source>
        <dbReference type="Proteomes" id="UP000268908"/>
    </source>
</evidence>
<organism evidence="2 3">
    <name type="scientific">Sulfurisoma sediminicola</name>
    <dbReference type="NCBI Taxonomy" id="1381557"/>
    <lineage>
        <taxon>Bacteria</taxon>
        <taxon>Pseudomonadati</taxon>
        <taxon>Pseudomonadota</taxon>
        <taxon>Betaproteobacteria</taxon>
        <taxon>Nitrosomonadales</taxon>
        <taxon>Sterolibacteriaceae</taxon>
        <taxon>Sulfurisoma</taxon>
    </lineage>
</organism>
<name>A0A497XDJ1_9PROT</name>
<feature type="chain" id="PRO_5019848632" description="Lipoprotein" evidence="1">
    <location>
        <begin position="22"/>
        <end position="117"/>
    </location>
</feature>
<dbReference type="EMBL" id="RCCI01000005">
    <property type="protein sequence ID" value="RLJ65033.1"/>
    <property type="molecule type" value="Genomic_DNA"/>
</dbReference>
<evidence type="ECO:0008006" key="4">
    <source>
        <dbReference type="Google" id="ProtNLM"/>
    </source>
</evidence>
<feature type="signal peptide" evidence="1">
    <location>
        <begin position="1"/>
        <end position="21"/>
    </location>
</feature>